<sequence length="130" mass="14608">MKLPTTLLSLLMLLSTPMILAQPAIRIELGDFRFHPDEIRVPPGVPIALELVNTDTITPHDFILEAPEAAINLRVDVPPGKTVKATFTSPSTPGIYPFYCSKRFLFFKSHRARGMEGRLIVQPRSEQLRQ</sequence>
<proteinExistence type="predicted"/>
<accession>A0AAU9CBI1</accession>
<evidence type="ECO:0000256" key="1">
    <source>
        <dbReference type="SAM" id="SignalP"/>
    </source>
</evidence>
<evidence type="ECO:0000259" key="2">
    <source>
        <dbReference type="Pfam" id="PF13473"/>
    </source>
</evidence>
<dbReference type="InterPro" id="IPR008972">
    <property type="entry name" value="Cupredoxin"/>
</dbReference>
<feature type="chain" id="PRO_5043975634" description="EfeO-type cupredoxin-like domain-containing protein" evidence="1">
    <location>
        <begin position="22"/>
        <end position="130"/>
    </location>
</feature>
<gene>
    <name evidence="3" type="ORF">MIN45_P0418</name>
</gene>
<dbReference type="Gene3D" id="2.60.40.420">
    <property type="entry name" value="Cupredoxins - blue copper proteins"/>
    <property type="match status" value="1"/>
</dbReference>
<keyword evidence="1" id="KW-0732">Signal</keyword>
<dbReference type="InterPro" id="IPR028096">
    <property type="entry name" value="EfeO_Cupredoxin"/>
</dbReference>
<reference evidence="4" key="1">
    <citation type="journal article" date="2024" name="Int. J. Syst. Evol. Microbiol.">
        <title>Methylomarinovum tepidoasis sp. nov., a moderately thermophilic methanotroph of the family Methylothermaceae isolated from a deep-sea hydrothermal field.</title>
        <authorList>
            <person name="Hirayama H."/>
            <person name="Takaki Y."/>
            <person name="Abe M."/>
            <person name="Miyazaki M."/>
            <person name="Uematsu K."/>
            <person name="Matsui Y."/>
            <person name="Takai K."/>
        </authorList>
    </citation>
    <scope>NUCLEOTIDE SEQUENCE [LARGE SCALE GENOMIC DNA]</scope>
    <source>
        <strain evidence="4">IN45</strain>
    </source>
</reference>
<evidence type="ECO:0000313" key="4">
    <source>
        <dbReference type="Proteomes" id="UP001321450"/>
    </source>
</evidence>
<dbReference type="Proteomes" id="UP001321450">
    <property type="component" value="Chromosome"/>
</dbReference>
<dbReference type="Pfam" id="PF13473">
    <property type="entry name" value="Cupredoxin_1"/>
    <property type="match status" value="1"/>
</dbReference>
<evidence type="ECO:0000313" key="3">
    <source>
        <dbReference type="EMBL" id="BCX88051.1"/>
    </source>
</evidence>
<dbReference type="AlphaFoldDB" id="A0AAU9CBI1"/>
<feature type="signal peptide" evidence="1">
    <location>
        <begin position="1"/>
        <end position="21"/>
    </location>
</feature>
<dbReference type="EMBL" id="AP024718">
    <property type="protein sequence ID" value="BCX88051.1"/>
    <property type="molecule type" value="Genomic_DNA"/>
</dbReference>
<organism evidence="3 4">
    <name type="scientific">Methylomarinovum tepidoasis</name>
    <dbReference type="NCBI Taxonomy" id="2840183"/>
    <lineage>
        <taxon>Bacteria</taxon>
        <taxon>Pseudomonadati</taxon>
        <taxon>Pseudomonadota</taxon>
        <taxon>Gammaproteobacteria</taxon>
        <taxon>Methylococcales</taxon>
        <taxon>Methylothermaceae</taxon>
        <taxon>Methylomarinovum</taxon>
    </lineage>
</organism>
<keyword evidence="4" id="KW-1185">Reference proteome</keyword>
<protein>
    <recommendedName>
        <fullName evidence="2">EfeO-type cupredoxin-like domain-containing protein</fullName>
    </recommendedName>
</protein>
<dbReference type="SUPFAM" id="SSF49503">
    <property type="entry name" value="Cupredoxins"/>
    <property type="match status" value="1"/>
</dbReference>
<name>A0AAU9CBI1_9GAMM</name>
<feature type="domain" description="EfeO-type cupredoxin-like" evidence="2">
    <location>
        <begin position="7"/>
        <end position="101"/>
    </location>
</feature>
<dbReference type="KEGG" id="meiy:MIN45_P0418"/>
<dbReference type="RefSeq" id="WP_286293096.1">
    <property type="nucleotide sequence ID" value="NZ_AP024718.1"/>
</dbReference>